<reference evidence="7 8" key="1">
    <citation type="submission" date="2019-03" db="EMBL/GenBank/DDBJ databases">
        <title>First draft genome of Liparis tanakae, snailfish: a comprehensive survey of snailfish specific genes.</title>
        <authorList>
            <person name="Kim W."/>
            <person name="Song I."/>
            <person name="Jeong J.-H."/>
            <person name="Kim D."/>
            <person name="Kim S."/>
            <person name="Ryu S."/>
            <person name="Song J.Y."/>
            <person name="Lee S.K."/>
        </authorList>
    </citation>
    <scope>NUCLEOTIDE SEQUENCE [LARGE SCALE GENOMIC DNA]</scope>
    <source>
        <tissue evidence="7">Muscle</tissue>
    </source>
</reference>
<keyword evidence="5" id="KW-0732">Signal</keyword>
<dbReference type="Pfam" id="PF07657">
    <property type="entry name" value="MNNL"/>
    <property type="match status" value="1"/>
</dbReference>
<accession>A0A4Z2EUB8</accession>
<feature type="domain" description="Notch ligand N-terminal" evidence="6">
    <location>
        <begin position="27"/>
        <end position="130"/>
    </location>
</feature>
<keyword evidence="4" id="KW-1133">Transmembrane helix</keyword>
<organism evidence="7 8">
    <name type="scientific">Liparis tanakae</name>
    <name type="common">Tanaka's snailfish</name>
    <dbReference type="NCBI Taxonomy" id="230148"/>
    <lineage>
        <taxon>Eukaryota</taxon>
        <taxon>Metazoa</taxon>
        <taxon>Chordata</taxon>
        <taxon>Craniata</taxon>
        <taxon>Vertebrata</taxon>
        <taxon>Euteleostomi</taxon>
        <taxon>Actinopterygii</taxon>
        <taxon>Neopterygii</taxon>
        <taxon>Teleostei</taxon>
        <taxon>Neoteleostei</taxon>
        <taxon>Acanthomorphata</taxon>
        <taxon>Eupercaria</taxon>
        <taxon>Perciformes</taxon>
        <taxon>Cottioidei</taxon>
        <taxon>Cottales</taxon>
        <taxon>Liparidae</taxon>
        <taxon>Liparis</taxon>
    </lineage>
</organism>
<sequence>MTLTRSSVLLLLQLLLLCGRMQVSRASGHFELQILSMQNLNGRLQSGACCDATDDDSPRDAADRRCAAADECDTYFRACLKEYQLKVSSAGPCSFGAASTPVLGGNTFSLGGAKIDNARIALPFSFAWPVSSKAPQRRGFGRVRAYSRFLGQMFNIGMWN</sequence>
<feature type="chain" id="PRO_5021385914" evidence="5">
    <location>
        <begin position="27"/>
        <end position="160"/>
    </location>
</feature>
<keyword evidence="4" id="KW-0472">Membrane</keyword>
<evidence type="ECO:0000313" key="7">
    <source>
        <dbReference type="EMBL" id="TNN32161.1"/>
    </source>
</evidence>
<evidence type="ECO:0000256" key="3">
    <source>
        <dbReference type="ARBA" id="ARBA00022737"/>
    </source>
</evidence>
<dbReference type="Gene3D" id="2.60.40.3510">
    <property type="match status" value="1"/>
</dbReference>
<keyword evidence="1" id="KW-0245">EGF-like domain</keyword>
<proteinExistence type="predicted"/>
<feature type="signal peptide" evidence="5">
    <location>
        <begin position="1"/>
        <end position="26"/>
    </location>
</feature>
<evidence type="ECO:0000313" key="8">
    <source>
        <dbReference type="Proteomes" id="UP000314294"/>
    </source>
</evidence>
<gene>
    <name evidence="7" type="primary">jag1b_0</name>
    <name evidence="7" type="ORF">EYF80_057679</name>
</gene>
<dbReference type="EMBL" id="SRLO01002883">
    <property type="protein sequence ID" value="TNN32161.1"/>
    <property type="molecule type" value="Genomic_DNA"/>
</dbReference>
<dbReference type="AlphaFoldDB" id="A0A4Z2EUB8"/>
<keyword evidence="2" id="KW-0812">Transmembrane</keyword>
<dbReference type="OrthoDB" id="283575at2759"/>
<keyword evidence="3" id="KW-0677">Repeat</keyword>
<dbReference type="GO" id="GO:0007219">
    <property type="term" value="P:Notch signaling pathway"/>
    <property type="evidence" value="ECO:0007669"/>
    <property type="project" value="InterPro"/>
</dbReference>
<dbReference type="GO" id="GO:0016020">
    <property type="term" value="C:membrane"/>
    <property type="evidence" value="ECO:0007669"/>
    <property type="project" value="UniProtKB-SubCell"/>
</dbReference>
<keyword evidence="8" id="KW-1185">Reference proteome</keyword>
<evidence type="ECO:0000256" key="4">
    <source>
        <dbReference type="ARBA" id="ARBA00022989"/>
    </source>
</evidence>
<dbReference type="InterPro" id="IPR011651">
    <property type="entry name" value="Notch_ligand_N"/>
</dbReference>
<evidence type="ECO:0000256" key="5">
    <source>
        <dbReference type="SAM" id="SignalP"/>
    </source>
</evidence>
<dbReference type="Proteomes" id="UP000314294">
    <property type="component" value="Unassembled WGS sequence"/>
</dbReference>
<protein>
    <submittedName>
        <fullName evidence="7">Protein jagged-1b</fullName>
    </submittedName>
</protein>
<evidence type="ECO:0000256" key="1">
    <source>
        <dbReference type="ARBA" id="ARBA00022536"/>
    </source>
</evidence>
<evidence type="ECO:0000256" key="2">
    <source>
        <dbReference type="ARBA" id="ARBA00022692"/>
    </source>
</evidence>
<name>A0A4Z2EUB8_9TELE</name>
<evidence type="ECO:0000259" key="6">
    <source>
        <dbReference type="Pfam" id="PF07657"/>
    </source>
</evidence>
<comment type="caution">
    <text evidence="7">The sequence shown here is derived from an EMBL/GenBank/DDBJ whole genome shotgun (WGS) entry which is preliminary data.</text>
</comment>